<name>A0AAN8XGE9_HALRR</name>
<protein>
    <submittedName>
        <fullName evidence="1">Uncharacterized protein</fullName>
    </submittedName>
</protein>
<accession>A0AAN8XGE9</accession>
<proteinExistence type="predicted"/>
<dbReference type="AlphaFoldDB" id="A0AAN8XGE9"/>
<reference evidence="1 2" key="1">
    <citation type="submission" date="2023-11" db="EMBL/GenBank/DDBJ databases">
        <title>Halocaridina rubra genome assembly.</title>
        <authorList>
            <person name="Smith C."/>
        </authorList>
    </citation>
    <scope>NUCLEOTIDE SEQUENCE [LARGE SCALE GENOMIC DNA]</scope>
    <source>
        <strain evidence="1">EP-1</strain>
        <tissue evidence="1">Whole</tissue>
    </source>
</reference>
<evidence type="ECO:0000313" key="1">
    <source>
        <dbReference type="EMBL" id="KAK7083802.1"/>
    </source>
</evidence>
<keyword evidence="2" id="KW-1185">Reference proteome</keyword>
<evidence type="ECO:0000313" key="2">
    <source>
        <dbReference type="Proteomes" id="UP001381693"/>
    </source>
</evidence>
<feature type="non-terminal residue" evidence="1">
    <location>
        <position position="85"/>
    </location>
</feature>
<dbReference type="Proteomes" id="UP001381693">
    <property type="component" value="Unassembled WGS sequence"/>
</dbReference>
<organism evidence="1 2">
    <name type="scientific">Halocaridina rubra</name>
    <name type="common">Hawaiian red shrimp</name>
    <dbReference type="NCBI Taxonomy" id="373956"/>
    <lineage>
        <taxon>Eukaryota</taxon>
        <taxon>Metazoa</taxon>
        <taxon>Ecdysozoa</taxon>
        <taxon>Arthropoda</taxon>
        <taxon>Crustacea</taxon>
        <taxon>Multicrustacea</taxon>
        <taxon>Malacostraca</taxon>
        <taxon>Eumalacostraca</taxon>
        <taxon>Eucarida</taxon>
        <taxon>Decapoda</taxon>
        <taxon>Pleocyemata</taxon>
        <taxon>Caridea</taxon>
        <taxon>Atyoidea</taxon>
        <taxon>Atyidae</taxon>
        <taxon>Halocaridina</taxon>
    </lineage>
</organism>
<gene>
    <name evidence="1" type="ORF">SK128_012845</name>
</gene>
<sequence length="85" mass="9424">MARNDDTPLLSENQDQETLQCSDSLEISGTSHLGDLVGIADERTKSCRNMFLESLSQITVEPILLLNMLGWSIQSSLTTNLLLEK</sequence>
<comment type="caution">
    <text evidence="1">The sequence shown here is derived from an EMBL/GenBank/DDBJ whole genome shotgun (WGS) entry which is preliminary data.</text>
</comment>
<dbReference type="EMBL" id="JAXCGZ010002528">
    <property type="protein sequence ID" value="KAK7083802.1"/>
    <property type="molecule type" value="Genomic_DNA"/>
</dbReference>